<evidence type="ECO:0000256" key="7">
    <source>
        <dbReference type="ARBA" id="ARBA00023027"/>
    </source>
</evidence>
<keyword evidence="9" id="KW-0119">Carbohydrate metabolism</keyword>
<evidence type="ECO:0000256" key="8">
    <source>
        <dbReference type="ARBA" id="ARBA00023235"/>
    </source>
</evidence>
<comment type="catalytic activity">
    <reaction evidence="1 9">
        <text>UDP-alpha-D-glucose = UDP-alpha-D-galactose</text>
        <dbReference type="Rhea" id="RHEA:22168"/>
        <dbReference type="ChEBI" id="CHEBI:58885"/>
        <dbReference type="ChEBI" id="CHEBI:66914"/>
        <dbReference type="EC" id="5.1.3.2"/>
    </reaction>
</comment>
<keyword evidence="7 9" id="KW-0520">NAD</keyword>
<dbReference type="PANTHER" id="PTHR43725">
    <property type="entry name" value="UDP-GLUCOSE 4-EPIMERASE"/>
    <property type="match status" value="1"/>
</dbReference>
<dbReference type="CDD" id="cd05247">
    <property type="entry name" value="UDP_G4E_1_SDR_e"/>
    <property type="match status" value="1"/>
</dbReference>
<organism evidence="11 12">
    <name type="scientific">Pseudomonas moraviensis</name>
    <dbReference type="NCBI Taxonomy" id="321662"/>
    <lineage>
        <taxon>Bacteria</taxon>
        <taxon>Pseudomonadati</taxon>
        <taxon>Pseudomonadota</taxon>
        <taxon>Gammaproteobacteria</taxon>
        <taxon>Pseudomonadales</taxon>
        <taxon>Pseudomonadaceae</taxon>
        <taxon>Pseudomonas</taxon>
    </lineage>
</organism>
<dbReference type="AlphaFoldDB" id="A0A423NQI4"/>
<evidence type="ECO:0000313" key="11">
    <source>
        <dbReference type="EMBL" id="ROO00511.1"/>
    </source>
</evidence>
<name>A0A423NQI4_9PSED</name>
<dbReference type="Proteomes" id="UP000284207">
    <property type="component" value="Unassembled WGS sequence"/>
</dbReference>
<dbReference type="NCBIfam" id="NF007956">
    <property type="entry name" value="PRK10675.1"/>
    <property type="match status" value="1"/>
</dbReference>
<dbReference type="Gene3D" id="3.90.25.10">
    <property type="entry name" value="UDP-galactose 4-epimerase, domain 1"/>
    <property type="match status" value="1"/>
</dbReference>
<dbReference type="InterPro" id="IPR036291">
    <property type="entry name" value="NAD(P)-bd_dom_sf"/>
</dbReference>
<reference evidence="11 12" key="1">
    <citation type="submission" date="2016-10" db="EMBL/GenBank/DDBJ databases">
        <title>Comparative genome analysis of multiple Pseudomonas spp. focuses on biocontrol and plant growth promoting traits.</title>
        <authorList>
            <person name="Tao X.-Y."/>
            <person name="Taylor C.G."/>
        </authorList>
    </citation>
    <scope>NUCLEOTIDE SEQUENCE [LARGE SCALE GENOMIC DNA]</scope>
    <source>
        <strain evidence="11 12">36B3</strain>
    </source>
</reference>
<dbReference type="SUPFAM" id="SSF51735">
    <property type="entry name" value="NAD(P)-binding Rossmann-fold domains"/>
    <property type="match status" value="1"/>
</dbReference>
<evidence type="ECO:0000256" key="5">
    <source>
        <dbReference type="ARBA" id="ARBA00013189"/>
    </source>
</evidence>
<dbReference type="Gene3D" id="3.40.50.720">
    <property type="entry name" value="NAD(P)-binding Rossmann-like Domain"/>
    <property type="match status" value="1"/>
</dbReference>
<dbReference type="GO" id="GO:0003978">
    <property type="term" value="F:UDP-glucose 4-epimerase activity"/>
    <property type="evidence" value="ECO:0007669"/>
    <property type="project" value="UniProtKB-UniRule"/>
</dbReference>
<evidence type="ECO:0000259" key="10">
    <source>
        <dbReference type="Pfam" id="PF16363"/>
    </source>
</evidence>
<dbReference type="EMBL" id="MOCA01000004">
    <property type="protein sequence ID" value="ROO00511.1"/>
    <property type="molecule type" value="Genomic_DNA"/>
</dbReference>
<dbReference type="GO" id="GO:0006012">
    <property type="term" value="P:galactose metabolic process"/>
    <property type="evidence" value="ECO:0007669"/>
    <property type="project" value="UniProtKB-UniPathway"/>
</dbReference>
<evidence type="ECO:0000256" key="4">
    <source>
        <dbReference type="ARBA" id="ARBA00007637"/>
    </source>
</evidence>
<dbReference type="NCBIfam" id="TIGR01179">
    <property type="entry name" value="galE"/>
    <property type="match status" value="1"/>
</dbReference>
<comment type="cofactor">
    <cofactor evidence="2 9">
        <name>NAD(+)</name>
        <dbReference type="ChEBI" id="CHEBI:57540"/>
    </cofactor>
</comment>
<evidence type="ECO:0000256" key="1">
    <source>
        <dbReference type="ARBA" id="ARBA00000083"/>
    </source>
</evidence>
<dbReference type="InterPro" id="IPR005886">
    <property type="entry name" value="UDP_G4E"/>
</dbReference>
<comment type="subunit">
    <text evidence="9">Homodimer.</text>
</comment>
<keyword evidence="8 9" id="KW-0413">Isomerase</keyword>
<evidence type="ECO:0000256" key="6">
    <source>
        <dbReference type="ARBA" id="ARBA00018569"/>
    </source>
</evidence>
<feature type="domain" description="NAD(P)-binding" evidence="10">
    <location>
        <begin position="6"/>
        <end position="325"/>
    </location>
</feature>
<dbReference type="PANTHER" id="PTHR43725:SF47">
    <property type="entry name" value="UDP-GLUCOSE 4-EPIMERASE"/>
    <property type="match status" value="1"/>
</dbReference>
<comment type="similarity">
    <text evidence="4 9">Belongs to the NAD(P)-dependent epimerase/dehydratase family.</text>
</comment>
<evidence type="ECO:0000256" key="9">
    <source>
        <dbReference type="RuleBase" id="RU366046"/>
    </source>
</evidence>
<gene>
    <name evidence="11" type="ORF">BK674_07980</name>
</gene>
<accession>A0A423NQI4</accession>
<dbReference type="InterPro" id="IPR016040">
    <property type="entry name" value="NAD(P)-bd_dom"/>
</dbReference>
<dbReference type="RefSeq" id="WP_123418324.1">
    <property type="nucleotide sequence ID" value="NZ_MOCA01000004.1"/>
</dbReference>
<comment type="caution">
    <text evidence="11">The sequence shown here is derived from an EMBL/GenBank/DDBJ whole genome shotgun (WGS) entry which is preliminary data.</text>
</comment>
<evidence type="ECO:0000256" key="2">
    <source>
        <dbReference type="ARBA" id="ARBA00001911"/>
    </source>
</evidence>
<evidence type="ECO:0000313" key="12">
    <source>
        <dbReference type="Proteomes" id="UP000284207"/>
    </source>
</evidence>
<dbReference type="Pfam" id="PF16363">
    <property type="entry name" value="GDP_Man_Dehyd"/>
    <property type="match status" value="1"/>
</dbReference>
<sequence>MRKTTLITGGAGYIGSHTALQLIESGRSVLILDNLCNSSREAITRLELLSHSHIDFIEGDIRDAALLEEIFSTYVIDAVLHFAGLKAVAQSMRRPMDYYANNVVGTLNLCQAMARAHVFNLVFSSSATVYGEPARMPIVEDHGTGKPANPYGRSKLVIEELLSDLAVADARWNIAVLRYFNPIGAHESGLIGEAPNGRPNNLLPCLTEVASGQRAALTVYGNDYPTVDGTCIRDYIHVLDLAAGHLKALEVLQGDEHGLHVWNLGTGTGYSVLQIISAFEDVTGLRIPYRFAPRRAGDVAECRADASKAGRELGWRAQRELTQMLIDSWRWQTSNPWGYRPQPAPLLAVGT</sequence>
<proteinExistence type="inferred from homology"/>
<evidence type="ECO:0000256" key="3">
    <source>
        <dbReference type="ARBA" id="ARBA00004947"/>
    </source>
</evidence>
<dbReference type="UniPathway" id="UPA00214"/>
<comment type="pathway">
    <text evidence="3 9">Carbohydrate metabolism; galactose metabolism.</text>
</comment>
<dbReference type="GO" id="GO:0005829">
    <property type="term" value="C:cytosol"/>
    <property type="evidence" value="ECO:0007669"/>
    <property type="project" value="TreeGrafter"/>
</dbReference>
<protein>
    <recommendedName>
        <fullName evidence="6 9">UDP-glucose 4-epimerase</fullName>
        <ecNumber evidence="5 9">5.1.3.2</ecNumber>
    </recommendedName>
</protein>
<dbReference type="EC" id="5.1.3.2" evidence="5 9"/>